<accession>A0A443HSI9</accession>
<dbReference type="Pfam" id="PF01380">
    <property type="entry name" value="SIS"/>
    <property type="match status" value="1"/>
</dbReference>
<dbReference type="InterPro" id="IPR001347">
    <property type="entry name" value="SIS_dom"/>
</dbReference>
<dbReference type="STRING" id="264951.A0A443HSI9"/>
<evidence type="ECO:0000313" key="2">
    <source>
        <dbReference type="EMBL" id="RWQ94787.1"/>
    </source>
</evidence>
<sequence>MAFIAMAANKQPITPVSPSISSICSLPDAMPPLMMTPPEPEDPQLRTNDDAAAVVTAIHVIATEKAALANLECIYQTDRLAQENMARAVNQIVRTIKQGGKLVVCGVGKSGKIGRKLEATMNSMGIYSTFLHPTEALHGDLGMIRPNDTLLLISFSGKTPELLLLLPHIPSTVPVIAMTSHMDPSICPLLSFQRPEMGILLPAPIHEDEESSFGVCAPTSSTTVALALGDALAIATARKLHPLPGKGPAEVFKSFHPGGAIGAALSPPTPISMPTSAPSISPTSVPSDYLRAKSLEQEPTAGITSSDNKCGQLVSDIAVALPSIPTVSSVSDVRILDILLTAIQNPTAKSWVKLSPTEIIPPSRVRSLSVRSSVDMNVSDVSEPLAVEQKDWLFVSAASMLHDVRQSVSDATRAGSNVSVVGLLNADNDVVAVFEPEQVFNDNN</sequence>
<dbReference type="GO" id="GO:0016853">
    <property type="term" value="F:isomerase activity"/>
    <property type="evidence" value="ECO:0007669"/>
    <property type="project" value="UniProtKB-KW"/>
</dbReference>
<keyword evidence="2" id="KW-0413">Isomerase</keyword>
<dbReference type="PROSITE" id="PS51464">
    <property type="entry name" value="SIS"/>
    <property type="match status" value="1"/>
</dbReference>
<dbReference type="AlphaFoldDB" id="A0A443HSI9"/>
<gene>
    <name evidence="2" type="ORF">C8Q69DRAFT_304628</name>
</gene>
<organism evidence="2 3">
    <name type="scientific">Byssochlamys spectabilis</name>
    <name type="common">Paecilomyces variotii</name>
    <dbReference type="NCBI Taxonomy" id="264951"/>
    <lineage>
        <taxon>Eukaryota</taxon>
        <taxon>Fungi</taxon>
        <taxon>Dikarya</taxon>
        <taxon>Ascomycota</taxon>
        <taxon>Pezizomycotina</taxon>
        <taxon>Eurotiomycetes</taxon>
        <taxon>Eurotiomycetidae</taxon>
        <taxon>Eurotiales</taxon>
        <taxon>Thermoascaceae</taxon>
        <taxon>Paecilomyces</taxon>
    </lineage>
</organism>
<name>A0A443HSI9_BYSSP</name>
<evidence type="ECO:0000259" key="1">
    <source>
        <dbReference type="PROSITE" id="PS51464"/>
    </source>
</evidence>
<comment type="caution">
    <text evidence="2">The sequence shown here is derived from an EMBL/GenBank/DDBJ whole genome shotgun (WGS) entry which is preliminary data.</text>
</comment>
<dbReference type="VEuPathDB" id="FungiDB:C8Q69DRAFT_304628"/>
<dbReference type="EMBL" id="RCNU01000007">
    <property type="protein sequence ID" value="RWQ94787.1"/>
    <property type="molecule type" value="Genomic_DNA"/>
</dbReference>
<dbReference type="InterPro" id="IPR046348">
    <property type="entry name" value="SIS_dom_sf"/>
</dbReference>
<dbReference type="RefSeq" id="XP_028484432.1">
    <property type="nucleotide sequence ID" value="XM_028627187.1"/>
</dbReference>
<dbReference type="PANTHER" id="PTHR38418:SF2">
    <property type="entry name" value="SUGAR ISOMERASE, KPSF_GUTQ (AFU_ORTHOLOGUE AFUA_6G08860)"/>
    <property type="match status" value="1"/>
</dbReference>
<dbReference type="PANTHER" id="PTHR38418">
    <property type="entry name" value="SUGAR ISOMERASE, KPSF/GUTQ (AFU_ORTHOLOGUE AFUA_6G08860)"/>
    <property type="match status" value="1"/>
</dbReference>
<dbReference type="GO" id="GO:1901135">
    <property type="term" value="P:carbohydrate derivative metabolic process"/>
    <property type="evidence" value="ECO:0007669"/>
    <property type="project" value="InterPro"/>
</dbReference>
<evidence type="ECO:0000313" key="3">
    <source>
        <dbReference type="Proteomes" id="UP000283841"/>
    </source>
</evidence>
<dbReference type="Gene3D" id="3.40.50.10490">
    <property type="entry name" value="Glucose-6-phosphate isomerase like protein, domain 1"/>
    <property type="match status" value="1"/>
</dbReference>
<feature type="domain" description="SIS" evidence="1">
    <location>
        <begin position="92"/>
        <end position="242"/>
    </location>
</feature>
<dbReference type="Proteomes" id="UP000283841">
    <property type="component" value="Unassembled WGS sequence"/>
</dbReference>
<proteinExistence type="predicted"/>
<dbReference type="SUPFAM" id="SSF53697">
    <property type="entry name" value="SIS domain"/>
    <property type="match status" value="1"/>
</dbReference>
<dbReference type="CDD" id="cd05014">
    <property type="entry name" value="SIS_Kpsf"/>
    <property type="match status" value="1"/>
</dbReference>
<reference evidence="2 3" key="1">
    <citation type="journal article" date="2018" name="Front. Microbiol.">
        <title>Genomic and genetic insights into a cosmopolitan fungus, Paecilomyces variotii (Eurotiales).</title>
        <authorList>
            <person name="Urquhart A.S."/>
            <person name="Mondo S.J."/>
            <person name="Makela M.R."/>
            <person name="Hane J.K."/>
            <person name="Wiebenga A."/>
            <person name="He G."/>
            <person name="Mihaltcheva S."/>
            <person name="Pangilinan J."/>
            <person name="Lipzen A."/>
            <person name="Barry K."/>
            <person name="de Vries R.P."/>
            <person name="Grigoriev I.V."/>
            <person name="Idnurm A."/>
        </authorList>
    </citation>
    <scope>NUCLEOTIDE SEQUENCE [LARGE SCALE GENOMIC DNA]</scope>
    <source>
        <strain evidence="2 3">CBS 101075</strain>
    </source>
</reference>
<dbReference type="InterPro" id="IPR035474">
    <property type="entry name" value="SIS_Kpsf"/>
</dbReference>
<keyword evidence="3" id="KW-1185">Reference proteome</keyword>
<dbReference type="GeneID" id="39596464"/>
<dbReference type="GO" id="GO:0097367">
    <property type="term" value="F:carbohydrate derivative binding"/>
    <property type="evidence" value="ECO:0007669"/>
    <property type="project" value="InterPro"/>
</dbReference>
<protein>
    <submittedName>
        <fullName evidence="2">Sugar isomerase</fullName>
    </submittedName>
</protein>